<dbReference type="Proteomes" id="UP000032483">
    <property type="component" value="Unassembled WGS sequence"/>
</dbReference>
<evidence type="ECO:0000313" key="6">
    <source>
        <dbReference type="Proteomes" id="UP000053433"/>
    </source>
</evidence>
<reference evidence="1" key="1">
    <citation type="submission" date="2015-02" db="EMBL/GenBank/DDBJ databases">
        <title>A novel member of the family Ruminococcaceae isolated from human feces.</title>
        <authorList>
            <person name="Shkoporov A.N."/>
            <person name="Chaplin A.V."/>
            <person name="Motuzova O.V."/>
            <person name="Kafarskaia L.I."/>
            <person name="Khokhlova E.V."/>
            <person name="Efimov B.A."/>
        </authorList>
    </citation>
    <scope>NUCLEOTIDE SEQUENCE [LARGE SCALE GENOMIC DNA]</scope>
    <source>
        <strain evidence="1">585-1</strain>
    </source>
</reference>
<gene>
    <name evidence="2" type="ORF">ASJ35_13270</name>
    <name evidence="3" type="ORF">FYJ76_14850</name>
    <name evidence="4" type="ORF">GMD59_05165</name>
    <name evidence="1" type="ORF">TQ39_18580</name>
</gene>
<evidence type="ECO:0000313" key="4">
    <source>
        <dbReference type="EMBL" id="MTS26675.1"/>
    </source>
</evidence>
<dbReference type="EMBL" id="VUNJ01000021">
    <property type="protein sequence ID" value="MST93192.1"/>
    <property type="molecule type" value="Genomic_DNA"/>
</dbReference>
<comment type="caution">
    <text evidence="1">The sequence shown here is derived from an EMBL/GenBank/DDBJ whole genome shotgun (WGS) entry which is preliminary data.</text>
</comment>
<evidence type="ECO:0000313" key="7">
    <source>
        <dbReference type="Proteomes" id="UP000431913"/>
    </source>
</evidence>
<dbReference type="Proteomes" id="UP000053433">
    <property type="component" value="Unassembled WGS sequence"/>
</dbReference>
<name>A0A0D8IVN3_9FIRM</name>
<evidence type="ECO:0000313" key="8">
    <source>
        <dbReference type="Proteomes" id="UP000472755"/>
    </source>
</evidence>
<dbReference type="RefSeq" id="WP_009322988.1">
    <property type="nucleotide sequence ID" value="NZ_CAUBPW010000006.1"/>
</dbReference>
<sequence length="129" mass="14589">MTGCDNHGFDYPYMKKYLTLLEDGMSSGEPELTKAHARLQAQISSRATPRFELFMGCLGNRIAVCNKAVEENGDYKMVAHISIEGNVIWCIAPGDAPAKDVIKIRHVADMERNRYEVWLSTLSEMERYA</sequence>
<evidence type="ECO:0000313" key="2">
    <source>
        <dbReference type="EMBL" id="KUE75484.1"/>
    </source>
</evidence>
<evidence type="ECO:0000313" key="1">
    <source>
        <dbReference type="EMBL" id="KJF38346.1"/>
    </source>
</evidence>
<proteinExistence type="predicted"/>
<accession>A0A0D8IVN3</accession>
<organism evidence="1 5">
    <name type="scientific">Ruthenibacterium lactatiformans</name>
    <dbReference type="NCBI Taxonomy" id="1550024"/>
    <lineage>
        <taxon>Bacteria</taxon>
        <taxon>Bacillati</taxon>
        <taxon>Bacillota</taxon>
        <taxon>Clostridia</taxon>
        <taxon>Eubacteriales</taxon>
        <taxon>Oscillospiraceae</taxon>
        <taxon>Ruthenibacterium</taxon>
    </lineage>
</organism>
<reference evidence="2 6" key="2">
    <citation type="submission" date="2015-10" db="EMBL/GenBank/DDBJ databases">
        <title>A novel member of the family Ruminococcaceae isolated from human faeces.</title>
        <authorList>
            <person name="Shkoporov A.N."/>
            <person name="Chaplin A.V."/>
            <person name="Motuzova O.V."/>
            <person name="Kafarskaia L.I."/>
            <person name="Efimov B.A."/>
        </authorList>
    </citation>
    <scope>NUCLEOTIDE SEQUENCE [LARGE SCALE GENOMIC DNA]</scope>
    <source>
        <strain evidence="2 6">668</strain>
    </source>
</reference>
<dbReference type="GeneID" id="42858542"/>
<reference evidence="3 7" key="4">
    <citation type="submission" date="2019-08" db="EMBL/GenBank/DDBJ databases">
        <title>In-depth cultivation of the pig gut microbiome towards novel bacterial diversity and tailored functional studies.</title>
        <authorList>
            <person name="Wylensek D."/>
            <person name="Hitch T.C.A."/>
            <person name="Clavel T."/>
        </authorList>
    </citation>
    <scope>NUCLEOTIDE SEQUENCE [LARGE SCALE GENOMIC DNA]</scope>
    <source>
        <strain evidence="3 7">WCA3-601-WT-6J</strain>
    </source>
</reference>
<dbReference type="Proteomes" id="UP000431913">
    <property type="component" value="Unassembled WGS sequence"/>
</dbReference>
<dbReference type="AlphaFoldDB" id="A0A0D8IVN3"/>
<reference evidence="4 8" key="3">
    <citation type="journal article" date="2019" name="Nat. Med.">
        <title>A library of human gut bacterial isolates paired with longitudinal multiomics data enables mechanistic microbiome research.</title>
        <authorList>
            <person name="Poyet M."/>
            <person name="Groussin M."/>
            <person name="Gibbons S.M."/>
            <person name="Avila-Pacheco J."/>
            <person name="Jiang X."/>
            <person name="Kearney S.M."/>
            <person name="Perrotta A.R."/>
            <person name="Berdy B."/>
            <person name="Zhao S."/>
            <person name="Lieberman T.D."/>
            <person name="Swanson P.K."/>
            <person name="Smith M."/>
            <person name="Roesemann S."/>
            <person name="Alexander J.E."/>
            <person name="Rich S.A."/>
            <person name="Livny J."/>
            <person name="Vlamakis H."/>
            <person name="Clish C."/>
            <person name="Bullock K."/>
            <person name="Deik A."/>
            <person name="Scott J."/>
            <person name="Pierce K.A."/>
            <person name="Xavier R.J."/>
            <person name="Alm E.J."/>
        </authorList>
    </citation>
    <scope>NUCLEOTIDE SEQUENCE [LARGE SCALE GENOMIC DNA]</scope>
    <source>
        <strain evidence="4 8">BIOML-A4</strain>
    </source>
</reference>
<protein>
    <submittedName>
        <fullName evidence="1">Uncharacterized protein</fullName>
    </submittedName>
</protein>
<dbReference type="EMBL" id="WMZU01000005">
    <property type="protein sequence ID" value="MTS26675.1"/>
    <property type="molecule type" value="Genomic_DNA"/>
</dbReference>
<keyword evidence="5" id="KW-1185">Reference proteome</keyword>
<evidence type="ECO:0000313" key="3">
    <source>
        <dbReference type="EMBL" id="MST93192.1"/>
    </source>
</evidence>
<dbReference type="EMBL" id="LMUA01000020">
    <property type="protein sequence ID" value="KUE75484.1"/>
    <property type="molecule type" value="Genomic_DNA"/>
</dbReference>
<dbReference type="EMBL" id="JXXK01000049">
    <property type="protein sequence ID" value="KJF38346.1"/>
    <property type="molecule type" value="Genomic_DNA"/>
</dbReference>
<accession>A0A0W7TNR5</accession>
<evidence type="ECO:0000313" key="5">
    <source>
        <dbReference type="Proteomes" id="UP000032483"/>
    </source>
</evidence>
<dbReference type="Proteomes" id="UP000472755">
    <property type="component" value="Unassembled WGS sequence"/>
</dbReference>